<sequence length="87" mass="9779">MPQRGFIRVKDGVNPEDLAITLVVECKERGRVRLRAVGSEVCTLFESLRIAQETLGRQLKIQILDIKPNFSGPTRETEIVVEASLDE</sequence>
<organism evidence="1 2">
    <name type="scientific">Aeropyrum pernix (strain ATCC 700893 / DSM 11879 / JCM 9820 / NBRC 100138 / K1)</name>
    <dbReference type="NCBI Taxonomy" id="272557"/>
    <lineage>
        <taxon>Archaea</taxon>
        <taxon>Thermoproteota</taxon>
        <taxon>Thermoprotei</taxon>
        <taxon>Desulfurococcales</taxon>
        <taxon>Desulfurococcaceae</taxon>
        <taxon>Aeropyrum</taxon>
    </lineage>
</organism>
<dbReference type="Proteomes" id="UP000002518">
    <property type="component" value="Chromosome"/>
</dbReference>
<accession>Q05E14</accession>
<dbReference type="RefSeq" id="WP_010866332.1">
    <property type="nucleotide sequence ID" value="NC_000854.2"/>
</dbReference>
<protein>
    <recommendedName>
        <fullName evidence="3">DNA/RNA-binding protein Alba-like domain-containing protein</fullName>
    </recommendedName>
</protein>
<dbReference type="EnsemblBacteria" id="BAF34787">
    <property type="protein sequence ID" value="BAF34787"/>
    <property type="gene ID" value="APE_1373a"/>
</dbReference>
<dbReference type="AlphaFoldDB" id="Q05E14"/>
<dbReference type="STRING" id="272557.APE_1373a"/>
<evidence type="ECO:0000313" key="2">
    <source>
        <dbReference type="Proteomes" id="UP000002518"/>
    </source>
</evidence>
<evidence type="ECO:0000313" key="1">
    <source>
        <dbReference type="EMBL" id="BAF34787.1"/>
    </source>
</evidence>
<name>Q05E14_AERPE</name>
<dbReference type="KEGG" id="ape:APE_1373a"/>
<reference evidence="1 2" key="1">
    <citation type="journal article" date="1999" name="DNA Res.">
        <title>Complete genome sequence of an aerobic hyper-thermophilic crenarchaeon, Aeropyrum pernix K1.</title>
        <authorList>
            <person name="Kawarabayasi Y."/>
            <person name="Hino Y."/>
            <person name="Horikawa H."/>
            <person name="Yamazaki S."/>
            <person name="Haikawa Y."/>
            <person name="Jin-no K."/>
            <person name="Takahashi M."/>
            <person name="Sekine M."/>
            <person name="Baba S."/>
            <person name="Ankai A."/>
            <person name="Kosugi H."/>
            <person name="Hosoyama A."/>
            <person name="Fukui S."/>
            <person name="Nagai Y."/>
            <person name="Nishijima K."/>
            <person name="Nakazawa H."/>
            <person name="Takamiya M."/>
            <person name="Masuda S."/>
            <person name="Funahashi T."/>
            <person name="Tanaka T."/>
            <person name="Kudoh Y."/>
            <person name="Yamazaki J."/>
            <person name="Kushida N."/>
            <person name="Oguchi A."/>
            <person name="Aoki K."/>
            <person name="Kubota K."/>
            <person name="Nakamura Y."/>
            <person name="Nomura N."/>
            <person name="Sako Y."/>
            <person name="Kikuchi H."/>
        </authorList>
    </citation>
    <scope>NUCLEOTIDE SEQUENCE [LARGE SCALE GENOMIC DNA]</scope>
    <source>
        <strain evidence="2">ATCC 700893 / DSM 11879 / JCM 9820 / NBRC 100138 / K1</strain>
    </source>
</reference>
<keyword evidence="2" id="KW-1185">Reference proteome</keyword>
<evidence type="ECO:0008006" key="3">
    <source>
        <dbReference type="Google" id="ProtNLM"/>
    </source>
</evidence>
<dbReference type="eggNOG" id="arCOG15072">
    <property type="taxonomic scope" value="Archaea"/>
</dbReference>
<gene>
    <name evidence="1" type="ordered locus">APE_1373a</name>
</gene>
<proteinExistence type="predicted"/>
<dbReference type="GeneID" id="4525299"/>
<dbReference type="EMBL" id="BA000002">
    <property type="protein sequence ID" value="BAF34787.1"/>
    <property type="molecule type" value="Genomic_DNA"/>
</dbReference>